<comment type="caution">
    <text evidence="2">The sequence shown here is derived from an EMBL/GenBank/DDBJ whole genome shotgun (WGS) entry which is preliminary data.</text>
</comment>
<dbReference type="Proteomes" id="UP000013015">
    <property type="component" value="Unassembled WGS sequence"/>
</dbReference>
<feature type="transmembrane region" description="Helical" evidence="1">
    <location>
        <begin position="25"/>
        <end position="46"/>
    </location>
</feature>
<dbReference type="InterPro" id="IPR036259">
    <property type="entry name" value="MFS_trans_sf"/>
</dbReference>
<dbReference type="PATRIC" id="fig|888050.3.peg.730"/>
<evidence type="ECO:0000313" key="2">
    <source>
        <dbReference type="EMBL" id="ENO18511.1"/>
    </source>
</evidence>
<dbReference type="HOGENOM" id="CLU_3163548_0_0_11"/>
<sequence>MLIGLQAIDLSPRNVAGTAAGFTGLFGYLLGATLASSGVGTLIHYFG</sequence>
<dbReference type="AlphaFoldDB" id="N6X459"/>
<dbReference type="EMBL" id="AQHZ01000013">
    <property type="protein sequence ID" value="ENO18511.1"/>
    <property type="molecule type" value="Genomic_DNA"/>
</dbReference>
<protein>
    <submittedName>
        <fullName evidence="2">MFS family major facilitator transporter, glycerol-3-phosphate:cation symporter</fullName>
    </submittedName>
</protein>
<keyword evidence="1" id="KW-0472">Membrane</keyword>
<dbReference type="Gene3D" id="1.20.1250.20">
    <property type="entry name" value="MFS general substrate transporter like domains"/>
    <property type="match status" value="1"/>
</dbReference>
<keyword evidence="3" id="KW-1185">Reference proteome</keyword>
<dbReference type="eggNOG" id="COG2271">
    <property type="taxonomic scope" value="Bacteria"/>
</dbReference>
<name>N6X459_9ACTO</name>
<keyword evidence="1" id="KW-0812">Transmembrane</keyword>
<dbReference type="STRING" id="888050.HMPREF9004_0768"/>
<reference evidence="2 3" key="1">
    <citation type="submission" date="2013-03" db="EMBL/GenBank/DDBJ databases">
        <title>Reference genome for the Human Microbiome Project.</title>
        <authorList>
            <person name="Aqrawi P."/>
            <person name="Ayvaz T."/>
            <person name="Bess C."/>
            <person name="Blankenburg K."/>
            <person name="Coyle M."/>
            <person name="Deng J."/>
            <person name="Forbes L."/>
            <person name="Fowler G."/>
            <person name="Francisco L."/>
            <person name="Fu Q."/>
            <person name="Gibbs R."/>
            <person name="Gross S."/>
            <person name="Gubbala S."/>
            <person name="Hale W."/>
            <person name="Hemphill L."/>
            <person name="Highlander S."/>
            <person name="Hirani K."/>
            <person name="Jackson L."/>
            <person name="Jakkamsetti A."/>
            <person name="Javaid M."/>
            <person name="Jayaseelan J.C."/>
            <person name="Jiang H."/>
            <person name="Joshi V."/>
            <person name="Korchina V."/>
            <person name="Kovar C."/>
            <person name="Lara F."/>
            <person name="Lee S."/>
            <person name="Liu Y."/>
            <person name="Mata R."/>
            <person name="Mathew T."/>
            <person name="Munidasa M."/>
            <person name="Muzny D."/>
            <person name="Nazareth L."/>
            <person name="Ngo R."/>
            <person name="Nguyen L."/>
            <person name="Nguyen N."/>
            <person name="Okwuonu G."/>
            <person name="Ongeri F."/>
            <person name="Palculict T."/>
            <person name="Patil S."/>
            <person name="Petrosino J."/>
            <person name="Pham C."/>
            <person name="Pham P."/>
            <person name="Pu L.-L."/>
            <person name="Qin X."/>
            <person name="Qu J."/>
            <person name="Reid J."/>
            <person name="Ross M."/>
            <person name="Ruth R."/>
            <person name="Saada N."/>
            <person name="San Lucas F."/>
            <person name="Santibanez J."/>
            <person name="Shang Y."/>
            <person name="Simmons D."/>
            <person name="Song X.-Z."/>
            <person name="Tang L.-Y."/>
            <person name="Thornton R."/>
            <person name="Warren J."/>
            <person name="Weissenberger G."/>
            <person name="Wilczek-Boney K."/>
            <person name="Worley K."/>
            <person name="Youmans B."/>
            <person name="Zhang J."/>
            <person name="Zhang L."/>
            <person name="Zhao Z."/>
            <person name="Zhou C."/>
            <person name="Zhu D."/>
            <person name="Zhu Y."/>
        </authorList>
    </citation>
    <scope>NUCLEOTIDE SEQUENCE [LARGE SCALE GENOMIC DNA]</scope>
    <source>
        <strain evidence="2 3">F0333</strain>
    </source>
</reference>
<evidence type="ECO:0000256" key="1">
    <source>
        <dbReference type="SAM" id="Phobius"/>
    </source>
</evidence>
<proteinExistence type="predicted"/>
<evidence type="ECO:0000313" key="3">
    <source>
        <dbReference type="Proteomes" id="UP000013015"/>
    </source>
</evidence>
<keyword evidence="1" id="KW-1133">Transmembrane helix</keyword>
<gene>
    <name evidence="2" type="ORF">HMPREF9004_0768</name>
</gene>
<organism evidence="2 3">
    <name type="scientific">Schaalia cardiffensis F0333</name>
    <dbReference type="NCBI Taxonomy" id="888050"/>
    <lineage>
        <taxon>Bacteria</taxon>
        <taxon>Bacillati</taxon>
        <taxon>Actinomycetota</taxon>
        <taxon>Actinomycetes</taxon>
        <taxon>Actinomycetales</taxon>
        <taxon>Actinomycetaceae</taxon>
        <taxon>Schaalia</taxon>
    </lineage>
</organism>
<accession>N6X459</accession>
<dbReference type="RefSeq" id="WP_005962497.1">
    <property type="nucleotide sequence ID" value="NZ_CP040505.1"/>
</dbReference>